<proteinExistence type="predicted"/>
<accession>A0A9E7MR81</accession>
<dbReference type="Proteomes" id="UP001057221">
    <property type="component" value="Segment"/>
</dbReference>
<organism evidence="1 2">
    <name type="scientific">Brevundimonas phage vB_BpoS-Domovoi</name>
    <dbReference type="NCBI Taxonomy" id="2948598"/>
    <lineage>
        <taxon>Viruses</taxon>
        <taxon>Duplodnaviria</taxon>
        <taxon>Heunggongvirae</taxon>
        <taxon>Uroviricota</taxon>
        <taxon>Caudoviricetes</taxon>
        <taxon>Jeanschmidtviridae</taxon>
        <taxon>Marchewkavirus</taxon>
        <taxon>Marchewkavirus domovoi</taxon>
    </lineage>
</organism>
<protein>
    <submittedName>
        <fullName evidence="1">Uncharacterized protein</fullName>
    </submittedName>
</protein>
<evidence type="ECO:0000313" key="1">
    <source>
        <dbReference type="EMBL" id="USN14954.1"/>
    </source>
</evidence>
<dbReference type="EMBL" id="ON529855">
    <property type="protein sequence ID" value="USN14954.1"/>
    <property type="molecule type" value="Genomic_DNA"/>
</dbReference>
<sequence>MAHNTTRAQRMMTLTVAELIGVYLSGSLASAAAAAELRRRNVPLPAKIRTGRRPRLVEVIYAPVPYPPLHETLKRRAG</sequence>
<evidence type="ECO:0000313" key="2">
    <source>
        <dbReference type="Proteomes" id="UP001057221"/>
    </source>
</evidence>
<reference evidence="1 2" key="1">
    <citation type="submission" date="2022-05" db="EMBL/GenBank/DDBJ databases">
        <authorList>
            <person name="Friedrich I."/>
            <person name="Poehlein A."/>
            <person name="Schneider D."/>
            <person name="Hertel R."/>
            <person name="Daniel R."/>
        </authorList>
    </citation>
    <scope>NUCLEOTIDE SEQUENCE [LARGE SCALE GENOMIC DNA]</scope>
</reference>
<keyword evidence="2" id="KW-1185">Reference proteome</keyword>
<gene>
    <name evidence="1" type="ORF">DOMOVOI_04990</name>
</gene>
<name>A0A9E7MR81_9CAUD</name>